<evidence type="ECO:0000313" key="1">
    <source>
        <dbReference type="EMBL" id="RZF33928.1"/>
    </source>
</evidence>
<name>A0A482XNS2_LAOST</name>
<dbReference type="EMBL" id="QKKF02004075">
    <property type="protein sequence ID" value="RZF47522.1"/>
    <property type="molecule type" value="Genomic_DNA"/>
</dbReference>
<comment type="caution">
    <text evidence="2">The sequence shown here is derived from an EMBL/GenBank/DDBJ whole genome shotgun (WGS) entry which is preliminary data.</text>
</comment>
<protein>
    <submittedName>
        <fullName evidence="2">Uncharacterized protein</fullName>
    </submittedName>
</protein>
<reference evidence="2" key="2">
    <citation type="submission" date="2019-02" db="EMBL/GenBank/DDBJ databases">
        <authorList>
            <person name="Zhu J."/>
            <person name="Jiang F."/>
            <person name="Wang X."/>
            <person name="Yang P."/>
            <person name="Bao Y."/>
            <person name="Zhao W."/>
            <person name="Wang W."/>
            <person name="Lu H."/>
            <person name="Wang Q."/>
            <person name="Cui N."/>
            <person name="Li J."/>
            <person name="Chen X."/>
            <person name="Luo L."/>
            <person name="Yu J."/>
            <person name="Kang L."/>
            <person name="Cui F."/>
        </authorList>
    </citation>
    <scope>NUCLEOTIDE SEQUENCE</scope>
    <source>
        <strain evidence="2">Lst14</strain>
        <tissue evidence="2">Whole body</tissue>
    </source>
</reference>
<proteinExistence type="predicted"/>
<keyword evidence="3" id="KW-1185">Reference proteome</keyword>
<evidence type="ECO:0000313" key="3">
    <source>
        <dbReference type="Proteomes" id="UP000291343"/>
    </source>
</evidence>
<dbReference type="AlphaFoldDB" id="A0A482XNS2"/>
<sequence length="97" mass="10550">MSVNKLKWFFGAVTGVVWWGGESRADGRAASFAARWPEGRRLGVKGGICPGTTTPPLFNAAPYYHIHGSYYMSLSSVPGNCALDRRDLMITNTPGRS</sequence>
<organism evidence="2 3">
    <name type="scientific">Laodelphax striatellus</name>
    <name type="common">Small brown planthopper</name>
    <name type="synonym">Delphax striatella</name>
    <dbReference type="NCBI Taxonomy" id="195883"/>
    <lineage>
        <taxon>Eukaryota</taxon>
        <taxon>Metazoa</taxon>
        <taxon>Ecdysozoa</taxon>
        <taxon>Arthropoda</taxon>
        <taxon>Hexapoda</taxon>
        <taxon>Insecta</taxon>
        <taxon>Pterygota</taxon>
        <taxon>Neoptera</taxon>
        <taxon>Paraneoptera</taxon>
        <taxon>Hemiptera</taxon>
        <taxon>Auchenorrhyncha</taxon>
        <taxon>Fulgoroidea</taxon>
        <taxon>Delphacidae</taxon>
        <taxon>Criomorphinae</taxon>
        <taxon>Laodelphax</taxon>
    </lineage>
</organism>
<dbReference type="InParanoid" id="A0A482XNS2"/>
<gene>
    <name evidence="1" type="ORF">LSTR_LSTR012270</name>
    <name evidence="2" type="ORF">LSTR_LSTR017519</name>
</gene>
<dbReference type="Proteomes" id="UP000291343">
    <property type="component" value="Unassembled WGS sequence"/>
</dbReference>
<evidence type="ECO:0000313" key="2">
    <source>
        <dbReference type="EMBL" id="RZF47522.1"/>
    </source>
</evidence>
<reference evidence="2 3" key="1">
    <citation type="journal article" date="2017" name="Gigascience">
        <title>Genome sequence of the small brown planthopper, Laodelphax striatellus.</title>
        <authorList>
            <person name="Zhu J."/>
            <person name="Jiang F."/>
            <person name="Wang X."/>
            <person name="Yang P."/>
            <person name="Bao Y."/>
            <person name="Zhao W."/>
            <person name="Wang W."/>
            <person name="Lu H."/>
            <person name="Wang Q."/>
            <person name="Cui N."/>
            <person name="Li J."/>
            <person name="Chen X."/>
            <person name="Luo L."/>
            <person name="Yu J."/>
            <person name="Kang L."/>
            <person name="Cui F."/>
        </authorList>
    </citation>
    <scope>NUCLEOTIDE SEQUENCE [LARGE SCALE GENOMIC DNA]</scope>
    <source>
        <strain evidence="2">Lst14</strain>
        <tissue evidence="2">Whole body</tissue>
    </source>
</reference>
<accession>A0A482XNS2</accession>
<dbReference type="EMBL" id="QKKF02033182">
    <property type="protein sequence ID" value="RZF33928.1"/>
    <property type="molecule type" value="Genomic_DNA"/>
</dbReference>